<dbReference type="InterPro" id="IPR036291">
    <property type="entry name" value="NAD(P)-bd_dom_sf"/>
</dbReference>
<feature type="domain" description="CoA-binding" evidence="1">
    <location>
        <begin position="4"/>
        <end position="115"/>
    </location>
</feature>
<dbReference type="Gene3D" id="3.40.50.720">
    <property type="entry name" value="NAD(P)-binding Rossmann-like Domain"/>
    <property type="match status" value="1"/>
</dbReference>
<sequence length="121" mass="13500">MADKKTLIIGATPNPERYAYLAANKLKRFGHDIVNVGIKNGEVAGVPIERAGDIHNDIDTITMYVGPSHQPEYYEYILKTNPKRIIFNPGTENRELEDLARENGIEPLDACTLVLLSTGQY</sequence>
<dbReference type="EMBL" id="WVHT01000005">
    <property type="protein sequence ID" value="MXV51912.1"/>
    <property type="molecule type" value="Genomic_DNA"/>
</dbReference>
<dbReference type="Proteomes" id="UP000466586">
    <property type="component" value="Unassembled WGS sequence"/>
</dbReference>
<accession>A0A7K1YBD9</accession>
<dbReference type="RefSeq" id="WP_160845081.1">
    <property type="nucleotide sequence ID" value="NZ_WVHT01000005.1"/>
</dbReference>
<dbReference type="Pfam" id="PF13380">
    <property type="entry name" value="CoA_binding_2"/>
    <property type="match status" value="1"/>
</dbReference>
<protein>
    <submittedName>
        <fullName evidence="2">CoA-binding protein</fullName>
    </submittedName>
</protein>
<gene>
    <name evidence="2" type="ORF">GS399_13085</name>
</gene>
<keyword evidence="3" id="KW-1185">Reference proteome</keyword>
<dbReference type="InterPro" id="IPR003781">
    <property type="entry name" value="CoA-bd"/>
</dbReference>
<evidence type="ECO:0000313" key="2">
    <source>
        <dbReference type="EMBL" id="MXV51912.1"/>
    </source>
</evidence>
<name>A0A7K1YBD9_9SPHI</name>
<reference evidence="2 3" key="1">
    <citation type="submission" date="2019-11" db="EMBL/GenBank/DDBJ databases">
        <title>Pedobacter sp. HMF7647 Genome sequencing and assembly.</title>
        <authorList>
            <person name="Kang H."/>
            <person name="Kim H."/>
            <person name="Joh K."/>
        </authorList>
    </citation>
    <scope>NUCLEOTIDE SEQUENCE [LARGE SCALE GENOMIC DNA]</scope>
    <source>
        <strain evidence="2 3">HMF7647</strain>
    </source>
</reference>
<proteinExistence type="predicted"/>
<comment type="caution">
    <text evidence="2">The sequence shown here is derived from an EMBL/GenBank/DDBJ whole genome shotgun (WGS) entry which is preliminary data.</text>
</comment>
<evidence type="ECO:0000259" key="1">
    <source>
        <dbReference type="Pfam" id="PF13380"/>
    </source>
</evidence>
<dbReference type="SUPFAM" id="SSF51735">
    <property type="entry name" value="NAD(P)-binding Rossmann-fold domains"/>
    <property type="match status" value="1"/>
</dbReference>
<organism evidence="2 3">
    <name type="scientific">Hufsiella arboris</name>
    <dbReference type="NCBI Taxonomy" id="2695275"/>
    <lineage>
        <taxon>Bacteria</taxon>
        <taxon>Pseudomonadati</taxon>
        <taxon>Bacteroidota</taxon>
        <taxon>Sphingobacteriia</taxon>
        <taxon>Sphingobacteriales</taxon>
        <taxon>Sphingobacteriaceae</taxon>
        <taxon>Hufsiella</taxon>
    </lineage>
</organism>
<dbReference type="AlphaFoldDB" id="A0A7K1YBD9"/>
<evidence type="ECO:0000313" key="3">
    <source>
        <dbReference type="Proteomes" id="UP000466586"/>
    </source>
</evidence>